<keyword evidence="3" id="KW-1185">Reference proteome</keyword>
<name>A0A4D7QSJ7_9HYPH</name>
<dbReference type="Pfam" id="PF00561">
    <property type="entry name" value="Abhydrolase_1"/>
    <property type="match status" value="1"/>
</dbReference>
<reference evidence="2 3" key="1">
    <citation type="submission" date="2019-04" db="EMBL/GenBank/DDBJ databases">
        <title>Phreatobacter aquaticus sp. nov.</title>
        <authorList>
            <person name="Choi A."/>
            <person name="Baek K."/>
        </authorList>
    </citation>
    <scope>NUCLEOTIDE SEQUENCE [LARGE SCALE GENOMIC DNA]</scope>
    <source>
        <strain evidence="2 3">NMCR1094</strain>
    </source>
</reference>
<keyword evidence="2" id="KW-0378">Hydrolase</keyword>
<proteinExistence type="predicted"/>
<dbReference type="Gene3D" id="3.40.50.1820">
    <property type="entry name" value="alpha/beta hydrolase"/>
    <property type="match status" value="1"/>
</dbReference>
<dbReference type="GO" id="GO:0047372">
    <property type="term" value="F:monoacylglycerol lipase activity"/>
    <property type="evidence" value="ECO:0007669"/>
    <property type="project" value="TreeGrafter"/>
</dbReference>
<gene>
    <name evidence="2" type="ORF">E8L99_21805</name>
</gene>
<dbReference type="GO" id="GO:0046464">
    <property type="term" value="P:acylglycerol catabolic process"/>
    <property type="evidence" value="ECO:0007669"/>
    <property type="project" value="TreeGrafter"/>
</dbReference>
<dbReference type="GO" id="GO:0016020">
    <property type="term" value="C:membrane"/>
    <property type="evidence" value="ECO:0007669"/>
    <property type="project" value="TreeGrafter"/>
</dbReference>
<dbReference type="PANTHER" id="PTHR43798:SF33">
    <property type="entry name" value="HYDROLASE, PUTATIVE (AFU_ORTHOLOGUE AFUA_2G14860)-RELATED"/>
    <property type="match status" value="1"/>
</dbReference>
<dbReference type="AlphaFoldDB" id="A0A4D7QSJ7"/>
<dbReference type="Proteomes" id="UP000298588">
    <property type="component" value="Chromosome"/>
</dbReference>
<feature type="domain" description="AB hydrolase-1" evidence="1">
    <location>
        <begin position="31"/>
        <end position="251"/>
    </location>
</feature>
<dbReference type="PRINTS" id="PR00111">
    <property type="entry name" value="ABHYDROLASE"/>
</dbReference>
<evidence type="ECO:0000259" key="1">
    <source>
        <dbReference type="Pfam" id="PF00561"/>
    </source>
</evidence>
<dbReference type="PANTHER" id="PTHR43798">
    <property type="entry name" value="MONOACYLGLYCEROL LIPASE"/>
    <property type="match status" value="1"/>
</dbReference>
<organism evidence="2 3">
    <name type="scientific">Phreatobacter aquaticus</name>
    <dbReference type="NCBI Taxonomy" id="2570229"/>
    <lineage>
        <taxon>Bacteria</taxon>
        <taxon>Pseudomonadati</taxon>
        <taxon>Pseudomonadota</taxon>
        <taxon>Alphaproteobacteria</taxon>
        <taxon>Hyphomicrobiales</taxon>
        <taxon>Phreatobacteraceae</taxon>
        <taxon>Phreatobacter</taxon>
    </lineage>
</organism>
<accession>A0A4D7QSJ7</accession>
<sequence>MSQDFTKIRVSDDCELAVRLDDYTHAWDARPPVVMLHGLAESGEAFKRWVPHFADRHLVVRPDLRGYGDSTPMRGDFTYRFAGLGEDIIRMLDALKLERVFLVGGKIGGTLALHLAAHYPDRVIAVAAVGTPASLTSFDQRAPGWRKQIAAGGVEPWVRETTQGRLGTSLPQPALDWWIALMSKTKASTLEAFLQMVPTVDVTPDLPRITSPTVVITTTGSGLGSVDSVKAWQETIKGSTLEVLPGDSYHVAATDPDVCARIVRAYFDKVG</sequence>
<dbReference type="InterPro" id="IPR000073">
    <property type="entry name" value="AB_hydrolase_1"/>
</dbReference>
<dbReference type="RefSeq" id="WP_137101532.1">
    <property type="nucleotide sequence ID" value="NZ_CP039865.1"/>
</dbReference>
<protein>
    <submittedName>
        <fullName evidence="2">Alpha/beta hydrolase</fullName>
    </submittedName>
</protein>
<dbReference type="InterPro" id="IPR029058">
    <property type="entry name" value="AB_hydrolase_fold"/>
</dbReference>
<dbReference type="OrthoDB" id="9791366at2"/>
<dbReference type="InterPro" id="IPR050266">
    <property type="entry name" value="AB_hydrolase_sf"/>
</dbReference>
<dbReference type="KEGG" id="paqt:E8L99_21805"/>
<evidence type="ECO:0000313" key="2">
    <source>
        <dbReference type="EMBL" id="QCK88204.1"/>
    </source>
</evidence>
<dbReference type="SUPFAM" id="SSF53474">
    <property type="entry name" value="alpha/beta-Hydrolases"/>
    <property type="match status" value="1"/>
</dbReference>
<dbReference type="EMBL" id="CP039865">
    <property type="protein sequence ID" value="QCK88204.1"/>
    <property type="molecule type" value="Genomic_DNA"/>
</dbReference>
<evidence type="ECO:0000313" key="3">
    <source>
        <dbReference type="Proteomes" id="UP000298588"/>
    </source>
</evidence>